<dbReference type="Gene3D" id="1.20.5.1190">
    <property type="entry name" value="iswi atpase"/>
    <property type="match status" value="1"/>
</dbReference>
<evidence type="ECO:0000313" key="4">
    <source>
        <dbReference type="EMBL" id="KXS09558.1"/>
    </source>
</evidence>
<dbReference type="Pfam" id="PF02179">
    <property type="entry name" value="BAG"/>
    <property type="match status" value="1"/>
</dbReference>
<dbReference type="PANTHER" id="PTHR33322:SF4">
    <property type="entry name" value="BAG DOMAIN CONTAINING PROTEIN, EXPRESSED"/>
    <property type="match status" value="1"/>
</dbReference>
<dbReference type="EMBL" id="KQ965858">
    <property type="protein sequence ID" value="KXS09558.1"/>
    <property type="molecule type" value="Genomic_DNA"/>
</dbReference>
<evidence type="ECO:0000313" key="5">
    <source>
        <dbReference type="Proteomes" id="UP000070544"/>
    </source>
</evidence>
<proteinExistence type="predicted"/>
<feature type="compositionally biased region" description="Low complexity" evidence="2">
    <location>
        <begin position="463"/>
        <end position="491"/>
    </location>
</feature>
<feature type="region of interest" description="Disordered" evidence="2">
    <location>
        <begin position="129"/>
        <end position="156"/>
    </location>
</feature>
<feature type="compositionally biased region" description="Acidic residues" evidence="2">
    <location>
        <begin position="423"/>
        <end position="432"/>
    </location>
</feature>
<protein>
    <recommendedName>
        <fullName evidence="3">BAG domain-containing protein</fullName>
    </recommendedName>
</protein>
<dbReference type="InterPro" id="IPR040400">
    <property type="entry name" value="BAG5/6/7/8"/>
</dbReference>
<feature type="region of interest" description="Disordered" evidence="2">
    <location>
        <begin position="21"/>
        <end position="45"/>
    </location>
</feature>
<sequence>MFYSGSPLYASPVAPLEQLLGYSRRPSPPQSYYGNPHVRRRQPSPYVGDYLYAPRGYVYDDDEEDYDEGYVPAFLPSPRQMQHAQELARQRALREQQIREEEERRMRYLEALRQQRLEEIYRRQQILEEQQRRARKGATHPHAHVAHGKHTAHPQHPQKFYQFATEDMDTPMHSVFPPSPDLRKQSPPPTIPEEQVEPPRETRTDTPSASPSPKPTTPTPVDPDVLSASAATIQRAYRRYTLRRQLSLTLPKLGQLRTIAGDLDRLTFLHLKAALGADRAANEPERKLVLDTETGAPVPGVPENKAYLLMEDGLLKLLLKLDGVESGGIDVVREKRKQLVKSVNVVLERLDERREREWNESKRGASATSSVIVDVTPAPEVTVTNNDTTEEMHDTDTPMETGEGEQQSVEEVLETGKEGEEKMDVDEAELTGEDGPAAMKTEEPTVEQSAGPTTTLAPGDGIDTTSSTLPAAPSTQPSSSAASNAADLAAAPEDELDPADLDWVPPDVDEKHHGVAGLVDREVLGVGRGAGLGA</sequence>
<evidence type="ECO:0000256" key="2">
    <source>
        <dbReference type="SAM" id="MobiDB-lite"/>
    </source>
</evidence>
<dbReference type="InterPro" id="IPR036533">
    <property type="entry name" value="BAG_dom_sf"/>
</dbReference>
<dbReference type="OrthoDB" id="10657809at2759"/>
<feature type="compositionally biased region" description="Basic residues" evidence="2">
    <location>
        <begin position="133"/>
        <end position="153"/>
    </location>
</feature>
<dbReference type="PANTHER" id="PTHR33322">
    <property type="entry name" value="BAG DOMAIN CONTAINING PROTEIN, EXPRESSED"/>
    <property type="match status" value="1"/>
</dbReference>
<gene>
    <name evidence="4" type="ORF">M427DRAFT_160459</name>
</gene>
<feature type="region of interest" description="Disordered" evidence="2">
    <location>
        <begin position="169"/>
        <end position="226"/>
    </location>
</feature>
<feature type="region of interest" description="Disordered" evidence="2">
    <location>
        <begin position="354"/>
        <end position="508"/>
    </location>
</feature>
<feature type="domain" description="BAG" evidence="3">
    <location>
        <begin position="303"/>
        <end position="354"/>
    </location>
</feature>
<feature type="compositionally biased region" description="Polar residues" evidence="2">
    <location>
        <begin position="446"/>
        <end position="456"/>
    </location>
</feature>
<keyword evidence="5" id="KW-1185">Reference proteome</keyword>
<evidence type="ECO:0000259" key="3">
    <source>
        <dbReference type="PROSITE" id="PS51035"/>
    </source>
</evidence>
<keyword evidence="1" id="KW-0175">Coiled coil</keyword>
<reference evidence="4 5" key="1">
    <citation type="journal article" date="2015" name="Genome Biol. Evol.">
        <title>Phylogenomic analyses indicate that early fungi evolved digesting cell walls of algal ancestors of land plants.</title>
        <authorList>
            <person name="Chang Y."/>
            <person name="Wang S."/>
            <person name="Sekimoto S."/>
            <person name="Aerts A.L."/>
            <person name="Choi C."/>
            <person name="Clum A."/>
            <person name="LaButti K.M."/>
            <person name="Lindquist E.A."/>
            <person name="Yee Ngan C."/>
            <person name="Ohm R.A."/>
            <person name="Salamov A.A."/>
            <person name="Grigoriev I.V."/>
            <person name="Spatafora J.W."/>
            <person name="Berbee M.L."/>
        </authorList>
    </citation>
    <scope>NUCLEOTIDE SEQUENCE [LARGE SCALE GENOMIC DNA]</scope>
    <source>
        <strain evidence="4 5">JEL478</strain>
    </source>
</reference>
<organism evidence="4 5">
    <name type="scientific">Gonapodya prolifera (strain JEL478)</name>
    <name type="common">Monoblepharis prolifera</name>
    <dbReference type="NCBI Taxonomy" id="1344416"/>
    <lineage>
        <taxon>Eukaryota</taxon>
        <taxon>Fungi</taxon>
        <taxon>Fungi incertae sedis</taxon>
        <taxon>Chytridiomycota</taxon>
        <taxon>Chytridiomycota incertae sedis</taxon>
        <taxon>Monoblepharidomycetes</taxon>
        <taxon>Monoblepharidales</taxon>
        <taxon>Gonapodyaceae</taxon>
        <taxon>Gonapodya</taxon>
    </lineage>
</organism>
<dbReference type="STRING" id="1344416.A0A138ZYH6"/>
<dbReference type="PROSITE" id="PS51035">
    <property type="entry name" value="BAG"/>
    <property type="match status" value="1"/>
</dbReference>
<dbReference type="OMA" id="REWNESK"/>
<accession>A0A138ZYH6</accession>
<dbReference type="InterPro" id="IPR003103">
    <property type="entry name" value="BAG_domain"/>
</dbReference>
<dbReference type="AlphaFoldDB" id="A0A138ZYH6"/>
<dbReference type="GO" id="GO:0051087">
    <property type="term" value="F:protein-folding chaperone binding"/>
    <property type="evidence" value="ECO:0007669"/>
    <property type="project" value="InterPro"/>
</dbReference>
<dbReference type="SUPFAM" id="SSF63491">
    <property type="entry name" value="BAG domain"/>
    <property type="match status" value="1"/>
</dbReference>
<feature type="compositionally biased region" description="Basic and acidic residues" evidence="2">
    <location>
        <begin position="354"/>
        <end position="363"/>
    </location>
</feature>
<evidence type="ECO:0000256" key="1">
    <source>
        <dbReference type="SAM" id="Coils"/>
    </source>
</evidence>
<dbReference type="GO" id="GO:0006457">
    <property type="term" value="P:protein folding"/>
    <property type="evidence" value="ECO:0007669"/>
    <property type="project" value="TreeGrafter"/>
</dbReference>
<dbReference type="Gene3D" id="1.20.58.120">
    <property type="entry name" value="BAG domain"/>
    <property type="match status" value="1"/>
</dbReference>
<dbReference type="Proteomes" id="UP000070544">
    <property type="component" value="Unassembled WGS sequence"/>
</dbReference>
<feature type="coiled-coil region" evidence="1">
    <location>
        <begin position="84"/>
        <end position="118"/>
    </location>
</feature>
<name>A0A138ZYH6_GONPJ</name>
<feature type="compositionally biased region" description="Pro residues" evidence="2">
    <location>
        <begin position="210"/>
        <end position="221"/>
    </location>
</feature>